<keyword evidence="2" id="KW-0813">Transport</keyword>
<dbReference type="SUPFAM" id="SSF53850">
    <property type="entry name" value="Periplasmic binding protein-like II"/>
    <property type="match status" value="1"/>
</dbReference>
<dbReference type="NCBIfam" id="NF037995">
    <property type="entry name" value="TRAP_S1"/>
    <property type="match status" value="1"/>
</dbReference>
<dbReference type="Proteomes" id="UP001319882">
    <property type="component" value="Unassembled WGS sequence"/>
</dbReference>
<comment type="similarity">
    <text evidence="1">Belongs to the bacterial solute-binding protein 7 family.</text>
</comment>
<gene>
    <name evidence="5" type="primary">dctP</name>
    <name evidence="5" type="ORF">GEV37_09565</name>
</gene>
<sequence length="353" mass="39817">MKASKTQLTQSLSTRSVASKLLTTASVGALLFGLSATAQADNWRYAHEEYEDDVQDVFAQEFKNYIEENSDHTVQVYRFGELGESDDIMEQTQNGILQFVNQSPGFTGALIPEAQIFFIPYLLPTDEQTVLNFFDESRAINEMFPELYAEQGLELLKMYPEGEMVITTDEPISSPEDMRNKKIRTMTNPLLSETYSAFGATPTPLPWGEVYGGLQTGILDGQENPIFWIESGGLYEVSPHLTFTGHGWFTTAMMANQDFYDGLSEEDQQLVQDATEAAYAHTMEHIQGLAEESLEKIQEASDEVTVTRLDEEQIEAFRERAPQVEERFLEMTGERGAELLELFKEDLANVTNE</sequence>
<accession>A0ABS8DSW5</accession>
<keyword evidence="6" id="KW-1185">Reference proteome</keyword>
<name>A0ABS8DSW5_9GAMM</name>
<organism evidence="5 6">
    <name type="scientific">Vreelandella malpeensis</name>
    <dbReference type="NCBI Taxonomy" id="1172368"/>
    <lineage>
        <taxon>Bacteria</taxon>
        <taxon>Pseudomonadati</taxon>
        <taxon>Pseudomonadota</taxon>
        <taxon>Gammaproteobacteria</taxon>
        <taxon>Oceanospirillales</taxon>
        <taxon>Halomonadaceae</taxon>
        <taxon>Vreelandella</taxon>
    </lineage>
</organism>
<protein>
    <submittedName>
        <fullName evidence="5">TRAP transporter substrate-binding protein DctP</fullName>
    </submittedName>
</protein>
<proteinExistence type="inferred from homology"/>
<dbReference type="EMBL" id="WHVL01000003">
    <property type="protein sequence ID" value="MCB8889358.1"/>
    <property type="molecule type" value="Genomic_DNA"/>
</dbReference>
<reference evidence="5 6" key="1">
    <citation type="journal article" date="2021" name="Sci. Rep.">
        <title>Genome analysis of a halophilic bacterium Halomonas malpeensis YU-PRIM-29(T) reveals its exopolysaccharide and pigment producing capabilities.</title>
        <authorList>
            <person name="Athmika"/>
            <person name="Ghate S.D."/>
            <person name="Arun A.B."/>
            <person name="Rao S.S."/>
            <person name="Kumar S.T.A."/>
            <person name="Kandiyil M.K."/>
            <person name="Saptami K."/>
            <person name="Rekha P.D."/>
        </authorList>
    </citation>
    <scope>NUCLEOTIDE SEQUENCE [LARGE SCALE GENOMIC DNA]</scope>
    <source>
        <strain evidence="6">prim 29</strain>
    </source>
</reference>
<feature type="signal peptide" evidence="4">
    <location>
        <begin position="1"/>
        <end position="40"/>
    </location>
</feature>
<dbReference type="InterPro" id="IPR018389">
    <property type="entry name" value="DctP_fam"/>
</dbReference>
<evidence type="ECO:0000256" key="2">
    <source>
        <dbReference type="ARBA" id="ARBA00022448"/>
    </source>
</evidence>
<evidence type="ECO:0000313" key="5">
    <source>
        <dbReference type="EMBL" id="MCB8889358.1"/>
    </source>
</evidence>
<comment type="caution">
    <text evidence="5">The sequence shown here is derived from an EMBL/GenBank/DDBJ whole genome shotgun (WGS) entry which is preliminary data.</text>
</comment>
<evidence type="ECO:0000256" key="3">
    <source>
        <dbReference type="ARBA" id="ARBA00022729"/>
    </source>
</evidence>
<dbReference type="RefSeq" id="WP_227390018.1">
    <property type="nucleotide sequence ID" value="NZ_JBHSCJ010000004.1"/>
</dbReference>
<evidence type="ECO:0000313" key="6">
    <source>
        <dbReference type="Proteomes" id="UP001319882"/>
    </source>
</evidence>
<evidence type="ECO:0000256" key="4">
    <source>
        <dbReference type="SAM" id="SignalP"/>
    </source>
</evidence>
<dbReference type="PANTHER" id="PTHR33376">
    <property type="match status" value="1"/>
</dbReference>
<dbReference type="PANTHER" id="PTHR33376:SF7">
    <property type="entry name" value="C4-DICARBOXYLATE-BINDING PROTEIN DCTB"/>
    <property type="match status" value="1"/>
</dbReference>
<dbReference type="CDD" id="cd13668">
    <property type="entry name" value="PBP2_TRAP_UehA_TeaA"/>
    <property type="match status" value="1"/>
</dbReference>
<feature type="chain" id="PRO_5045286184" evidence="4">
    <location>
        <begin position="41"/>
        <end position="353"/>
    </location>
</feature>
<keyword evidence="3 4" id="KW-0732">Signal</keyword>
<dbReference type="Pfam" id="PF03480">
    <property type="entry name" value="DctP"/>
    <property type="match status" value="1"/>
</dbReference>
<dbReference type="InterPro" id="IPR038404">
    <property type="entry name" value="TRAP_DctP_sf"/>
</dbReference>
<evidence type="ECO:0000256" key="1">
    <source>
        <dbReference type="ARBA" id="ARBA00009023"/>
    </source>
</evidence>
<dbReference type="Gene3D" id="3.40.190.170">
    <property type="entry name" value="Bacterial extracellular solute-binding protein, family 7"/>
    <property type="match status" value="1"/>
</dbReference>